<name>A0A939NNJ2_KLEPN</name>
<evidence type="ECO:0000313" key="2">
    <source>
        <dbReference type="Proteomes" id="UP000664620"/>
    </source>
</evidence>
<accession>A0A939NNJ2</accession>
<evidence type="ECO:0000313" key="1">
    <source>
        <dbReference type="EMBL" id="MBO2029607.1"/>
    </source>
</evidence>
<sequence length="37" mass="4131">MDEVYIALPMVAQQRIRQFLNEFSGSGCLSGTRSLLV</sequence>
<comment type="caution">
    <text evidence="1">The sequence shown here is derived from an EMBL/GenBank/DDBJ whole genome shotgun (WGS) entry which is preliminary data.</text>
</comment>
<protein>
    <submittedName>
        <fullName evidence="1">Uncharacterized protein</fullName>
    </submittedName>
</protein>
<dbReference type="AlphaFoldDB" id="A0A939NNJ2"/>
<gene>
    <name evidence="1" type="ORF">J4734_24615</name>
</gene>
<dbReference type="Proteomes" id="UP000664620">
    <property type="component" value="Unassembled WGS sequence"/>
</dbReference>
<organism evidence="1 2">
    <name type="scientific">Klebsiella pneumoniae</name>
    <dbReference type="NCBI Taxonomy" id="573"/>
    <lineage>
        <taxon>Bacteria</taxon>
        <taxon>Pseudomonadati</taxon>
        <taxon>Pseudomonadota</taxon>
        <taxon>Gammaproteobacteria</taxon>
        <taxon>Enterobacterales</taxon>
        <taxon>Enterobacteriaceae</taxon>
        <taxon>Klebsiella/Raoultella group</taxon>
        <taxon>Klebsiella</taxon>
        <taxon>Klebsiella pneumoniae complex</taxon>
    </lineage>
</organism>
<dbReference type="EMBL" id="JAGETO010000146">
    <property type="protein sequence ID" value="MBO2029607.1"/>
    <property type="molecule type" value="Genomic_DNA"/>
</dbReference>
<proteinExistence type="predicted"/>
<reference evidence="1" key="1">
    <citation type="submission" date="2021-03" db="EMBL/GenBank/DDBJ databases">
        <title>Molecular epidemiology and mechanisms of colistin and carbapenem resistance in Enterobacteriaceae from clinical isolates, the environment and porcine samples in Pretoria, South Africa.</title>
        <authorList>
            <person name="Bogoshi D."/>
            <person name="Mbelle N.M."/>
            <person name="Naidoo V."/>
            <person name="Osei Sekyere J."/>
        </authorList>
    </citation>
    <scope>NUCLEOTIDE SEQUENCE</scope>
    <source>
        <strain evidence="1">C034</strain>
    </source>
</reference>